<dbReference type="EMBL" id="JARKIE010001308">
    <property type="protein sequence ID" value="KAJ7603277.1"/>
    <property type="molecule type" value="Genomic_DNA"/>
</dbReference>
<keyword evidence="3" id="KW-1185">Reference proteome</keyword>
<evidence type="ECO:0000256" key="1">
    <source>
        <dbReference type="SAM" id="MobiDB-lite"/>
    </source>
</evidence>
<sequence>MSMQIPYMHKDDSETCAQGNPCESAIVKPTPLQHNAVKKDGTFEAPCGHAQGNKLASLCTGYCLRSTYPSGHANDTPVTQSARLPSPYRAETVSSITGPSPTKSSAGLCAALSANGELGDRCPTPPRHAVGRHDTGLDGSRGTKRKGAGLRIKSKSQVTNPRPQWWLRGTRAGTAREAHTLHRSYEKRQNTACAVNPWKTAPQPDEPRRRFGGVPFDHGTSQCKLMRCTKQEGGSVKCGSAALPPRATAESASHLSLALPSSLR</sequence>
<name>A0AAD7AXH1_MYCRO</name>
<dbReference type="AlphaFoldDB" id="A0AAD7AXH1"/>
<organism evidence="2 3">
    <name type="scientific">Mycena rosella</name>
    <name type="common">Pink bonnet</name>
    <name type="synonym">Agaricus rosellus</name>
    <dbReference type="NCBI Taxonomy" id="1033263"/>
    <lineage>
        <taxon>Eukaryota</taxon>
        <taxon>Fungi</taxon>
        <taxon>Dikarya</taxon>
        <taxon>Basidiomycota</taxon>
        <taxon>Agaricomycotina</taxon>
        <taxon>Agaricomycetes</taxon>
        <taxon>Agaricomycetidae</taxon>
        <taxon>Agaricales</taxon>
        <taxon>Marasmiineae</taxon>
        <taxon>Mycenaceae</taxon>
        <taxon>Mycena</taxon>
    </lineage>
</organism>
<feature type="compositionally biased region" description="Basic residues" evidence="1">
    <location>
        <begin position="142"/>
        <end position="154"/>
    </location>
</feature>
<accession>A0AAD7AXH1</accession>
<proteinExistence type="predicted"/>
<evidence type="ECO:0000313" key="3">
    <source>
        <dbReference type="Proteomes" id="UP001221757"/>
    </source>
</evidence>
<dbReference type="Proteomes" id="UP001221757">
    <property type="component" value="Unassembled WGS sequence"/>
</dbReference>
<reference evidence="2" key="1">
    <citation type="submission" date="2023-03" db="EMBL/GenBank/DDBJ databases">
        <title>Massive genome expansion in bonnet fungi (Mycena s.s.) driven by repeated elements and novel gene families across ecological guilds.</title>
        <authorList>
            <consortium name="Lawrence Berkeley National Laboratory"/>
            <person name="Harder C.B."/>
            <person name="Miyauchi S."/>
            <person name="Viragh M."/>
            <person name="Kuo A."/>
            <person name="Thoen E."/>
            <person name="Andreopoulos B."/>
            <person name="Lu D."/>
            <person name="Skrede I."/>
            <person name="Drula E."/>
            <person name="Henrissat B."/>
            <person name="Morin E."/>
            <person name="Kohler A."/>
            <person name="Barry K."/>
            <person name="LaButti K."/>
            <person name="Morin E."/>
            <person name="Salamov A."/>
            <person name="Lipzen A."/>
            <person name="Mereny Z."/>
            <person name="Hegedus B."/>
            <person name="Baldrian P."/>
            <person name="Stursova M."/>
            <person name="Weitz H."/>
            <person name="Taylor A."/>
            <person name="Grigoriev I.V."/>
            <person name="Nagy L.G."/>
            <person name="Martin F."/>
            <person name="Kauserud H."/>
        </authorList>
    </citation>
    <scope>NUCLEOTIDE SEQUENCE</scope>
    <source>
        <strain evidence="2">CBHHK067</strain>
    </source>
</reference>
<comment type="caution">
    <text evidence="2">The sequence shown here is derived from an EMBL/GenBank/DDBJ whole genome shotgun (WGS) entry which is preliminary data.</text>
</comment>
<protein>
    <submittedName>
        <fullName evidence="2">Uncharacterized protein</fullName>
    </submittedName>
</protein>
<evidence type="ECO:0000313" key="2">
    <source>
        <dbReference type="EMBL" id="KAJ7603277.1"/>
    </source>
</evidence>
<gene>
    <name evidence="2" type="ORF">B0H17DRAFT_1154761</name>
</gene>
<feature type="region of interest" description="Disordered" evidence="1">
    <location>
        <begin position="119"/>
        <end position="168"/>
    </location>
</feature>